<feature type="compositionally biased region" description="Basic and acidic residues" evidence="1">
    <location>
        <begin position="86"/>
        <end position="132"/>
    </location>
</feature>
<evidence type="ECO:0000256" key="2">
    <source>
        <dbReference type="SAM" id="Phobius"/>
    </source>
</evidence>
<accession>S4VPG7</accession>
<feature type="compositionally biased region" description="Basic residues" evidence="1">
    <location>
        <begin position="159"/>
        <end position="169"/>
    </location>
</feature>
<feature type="region of interest" description="Disordered" evidence="1">
    <location>
        <begin position="1"/>
        <end position="43"/>
    </location>
</feature>
<keyword evidence="2" id="KW-0812">Transmembrane</keyword>
<proteinExistence type="predicted"/>
<reference evidence="3 4" key="1">
    <citation type="journal article" date="2013" name="Science">
        <title>Pandoraviruses: amoeba viruses with genomes up to 2.5 Mb reaching that of parasitic eukaryotes.</title>
        <authorList>
            <person name="Philippe N."/>
            <person name="Legendre M."/>
            <person name="Doutre G."/>
            <person name="Coute Y."/>
            <person name="Poirot O."/>
            <person name="Lescot M."/>
            <person name="Arslan D."/>
            <person name="Seltzer V."/>
            <person name="Bertaux L."/>
            <person name="Bruley C."/>
            <person name="Garin J."/>
            <person name="Claverie J.M."/>
            <person name="Abergel C."/>
        </authorList>
    </citation>
    <scope>NUCLEOTIDE SEQUENCE [LARGE SCALE GENOMIC DNA]</scope>
    <source>
        <strain evidence="3">Melbourne</strain>
    </source>
</reference>
<evidence type="ECO:0000313" key="3">
    <source>
        <dbReference type="EMBL" id="AGO82198.1"/>
    </source>
</evidence>
<protein>
    <submittedName>
        <fullName evidence="3">Uncharacterized protein</fullName>
    </submittedName>
</protein>
<feature type="region of interest" description="Disordered" evidence="1">
    <location>
        <begin position="60"/>
        <end position="169"/>
    </location>
</feature>
<feature type="transmembrane region" description="Helical" evidence="2">
    <location>
        <begin position="175"/>
        <end position="191"/>
    </location>
</feature>
<dbReference type="EMBL" id="KC977570">
    <property type="protein sequence ID" value="AGO82198.1"/>
    <property type="molecule type" value="Genomic_DNA"/>
</dbReference>
<dbReference type="RefSeq" id="YP_008318867.1">
    <property type="nucleotide sequence ID" value="NC_021858.1"/>
</dbReference>
<sequence length="213" mass="24577">MCLSKKKIDDGDNKNKGGVQGVQGLGAQEQRSQRAKGHVVEPHCRQVATRPRCLFGFSVHTSRWPLLTQPTQETRATERGKKKKEGKKEESTRGTRTKKEREREREREAPETKRRSRRAREARGEGLDGTRRAHDRRHTPARWAAGEKNQDSEEGGSRTRARFHRHQSPSRARRPRALCFPVPLFLFYFFLREFPLFFPSAHAFAAFSRGTLS</sequence>
<organism evidence="3 4">
    <name type="scientific">Pandoravirus dulcis</name>
    <dbReference type="NCBI Taxonomy" id="1349409"/>
    <lineage>
        <taxon>Viruses</taxon>
        <taxon>Pandoravirus</taxon>
    </lineage>
</organism>
<dbReference type="GeneID" id="16511942"/>
<feature type="compositionally biased region" description="Basic and acidic residues" evidence="1">
    <location>
        <begin position="1"/>
        <end position="15"/>
    </location>
</feature>
<keyword evidence="2" id="KW-0472">Membrane</keyword>
<name>S4VPG7_9VIRU</name>
<keyword evidence="2" id="KW-1133">Transmembrane helix</keyword>
<gene>
    <name evidence="3" type="ORF">pdul_cds_241</name>
</gene>
<feature type="compositionally biased region" description="Basic and acidic residues" evidence="1">
    <location>
        <begin position="148"/>
        <end position="157"/>
    </location>
</feature>
<dbReference type="Proteomes" id="UP000201566">
    <property type="component" value="Segment"/>
</dbReference>
<evidence type="ECO:0000256" key="1">
    <source>
        <dbReference type="SAM" id="MobiDB-lite"/>
    </source>
</evidence>
<evidence type="ECO:0000313" key="4">
    <source>
        <dbReference type="Proteomes" id="UP000201566"/>
    </source>
</evidence>
<dbReference type="KEGG" id="vg:16511942"/>